<dbReference type="Proteomes" id="UP000595140">
    <property type="component" value="Unassembled WGS sequence"/>
</dbReference>
<evidence type="ECO:0000313" key="2">
    <source>
        <dbReference type="EMBL" id="VFQ80260.1"/>
    </source>
</evidence>
<dbReference type="AlphaFoldDB" id="A0A484LUQ7"/>
<organism evidence="2 3">
    <name type="scientific">Cuscuta campestris</name>
    <dbReference type="NCBI Taxonomy" id="132261"/>
    <lineage>
        <taxon>Eukaryota</taxon>
        <taxon>Viridiplantae</taxon>
        <taxon>Streptophyta</taxon>
        <taxon>Embryophyta</taxon>
        <taxon>Tracheophyta</taxon>
        <taxon>Spermatophyta</taxon>
        <taxon>Magnoliopsida</taxon>
        <taxon>eudicotyledons</taxon>
        <taxon>Gunneridae</taxon>
        <taxon>Pentapetalae</taxon>
        <taxon>asterids</taxon>
        <taxon>lamiids</taxon>
        <taxon>Solanales</taxon>
        <taxon>Convolvulaceae</taxon>
        <taxon>Cuscuteae</taxon>
        <taxon>Cuscuta</taxon>
        <taxon>Cuscuta subgen. Grammica</taxon>
        <taxon>Cuscuta sect. Cleistogrammica</taxon>
    </lineage>
</organism>
<accession>A0A484LUQ7</accession>
<evidence type="ECO:0000313" key="3">
    <source>
        <dbReference type="Proteomes" id="UP000595140"/>
    </source>
</evidence>
<feature type="compositionally biased region" description="Polar residues" evidence="1">
    <location>
        <begin position="41"/>
        <end position="55"/>
    </location>
</feature>
<feature type="region of interest" description="Disordered" evidence="1">
    <location>
        <begin position="33"/>
        <end position="146"/>
    </location>
</feature>
<reference evidence="2 3" key="1">
    <citation type="submission" date="2018-04" db="EMBL/GenBank/DDBJ databases">
        <authorList>
            <person name="Vogel A."/>
        </authorList>
    </citation>
    <scope>NUCLEOTIDE SEQUENCE [LARGE SCALE GENOMIC DNA]</scope>
</reference>
<proteinExistence type="predicted"/>
<sequence length="146" mass="15889">EFHPSQIALSVLQQVELQPVDQHGVQFPVLPIPHPPEQLKSAENTSANTIPSNKSAMLEELDPGPKTIEEDTEEMWSDEGYLSPIGEEDSFSSPILDDKARKLLKDTPLDTPAANTRKGTSKAKPPKPPNAKKSGKARTSSPSQIN</sequence>
<evidence type="ECO:0000256" key="1">
    <source>
        <dbReference type="SAM" id="MobiDB-lite"/>
    </source>
</evidence>
<gene>
    <name evidence="2" type="ORF">CCAM_LOCUS22036</name>
</gene>
<feature type="compositionally biased region" description="Basic and acidic residues" evidence="1">
    <location>
        <begin position="96"/>
        <end position="108"/>
    </location>
</feature>
<dbReference type="EMBL" id="OOIL02002117">
    <property type="protein sequence ID" value="VFQ80260.1"/>
    <property type="molecule type" value="Genomic_DNA"/>
</dbReference>
<keyword evidence="3" id="KW-1185">Reference proteome</keyword>
<protein>
    <submittedName>
        <fullName evidence="2">Uncharacterized protein</fullName>
    </submittedName>
</protein>
<name>A0A484LUQ7_9ASTE</name>
<feature type="non-terminal residue" evidence="2">
    <location>
        <position position="1"/>
    </location>
</feature>